<dbReference type="CDD" id="cd06223">
    <property type="entry name" value="PRTases_typeI"/>
    <property type="match status" value="1"/>
</dbReference>
<name>A0ABR4H8Q9_9EURO</name>
<dbReference type="PANTHER" id="PTHR11907">
    <property type="entry name" value="AMIDOPHOSPHORIBOSYLTRANSFERASE"/>
    <property type="match status" value="1"/>
</dbReference>
<evidence type="ECO:0000256" key="3">
    <source>
        <dbReference type="ARBA" id="ARBA00011941"/>
    </source>
</evidence>
<evidence type="ECO:0000256" key="6">
    <source>
        <dbReference type="ARBA" id="ARBA00022755"/>
    </source>
</evidence>
<dbReference type="InterPro" id="IPR005854">
    <property type="entry name" value="PurF"/>
</dbReference>
<comment type="pathway">
    <text evidence="1">Purine metabolism; IMP biosynthesis via de novo pathway; N(1)-(5-phospho-D-ribosyl)glycinamide from 5-phospho-alpha-D-ribose 1-diphosphate: step 1/2.</text>
</comment>
<dbReference type="NCBIfam" id="TIGR01134">
    <property type="entry name" value="purF"/>
    <property type="match status" value="1"/>
</dbReference>
<dbReference type="Gene3D" id="1.10.1670.10">
    <property type="entry name" value="Helix-hairpin-Helix base-excision DNA repair enzymes (C-terminal)"/>
    <property type="match status" value="1"/>
</dbReference>
<dbReference type="SUPFAM" id="SSF48150">
    <property type="entry name" value="DNA-glycosylase"/>
    <property type="match status" value="1"/>
</dbReference>
<dbReference type="SUPFAM" id="SSF53271">
    <property type="entry name" value="PRTase-like"/>
    <property type="match status" value="1"/>
</dbReference>
<dbReference type="InterPro" id="IPR029057">
    <property type="entry name" value="PRTase-like"/>
</dbReference>
<dbReference type="Proteomes" id="UP001610334">
    <property type="component" value="Unassembled WGS sequence"/>
</dbReference>
<evidence type="ECO:0000313" key="11">
    <source>
        <dbReference type="Proteomes" id="UP001610334"/>
    </source>
</evidence>
<dbReference type="InterPro" id="IPR017932">
    <property type="entry name" value="GATase_2_dom"/>
</dbReference>
<proteinExistence type="inferred from homology"/>
<keyword evidence="11" id="KW-1185">Reference proteome</keyword>
<keyword evidence="7" id="KW-0315">Glutamine amidotransferase</keyword>
<reference evidence="10 11" key="1">
    <citation type="submission" date="2024-07" db="EMBL/GenBank/DDBJ databases">
        <title>Section-level genome sequencing and comparative genomics of Aspergillus sections Usti and Cavernicolus.</title>
        <authorList>
            <consortium name="Lawrence Berkeley National Laboratory"/>
            <person name="Nybo J.L."/>
            <person name="Vesth T.C."/>
            <person name="Theobald S."/>
            <person name="Frisvad J.C."/>
            <person name="Larsen T.O."/>
            <person name="Kjaerboelling I."/>
            <person name="Rothschild-Mancinelli K."/>
            <person name="Lyhne E.K."/>
            <person name="Kogle M.E."/>
            <person name="Barry K."/>
            <person name="Clum A."/>
            <person name="Na H."/>
            <person name="Ledsgaard L."/>
            <person name="Lin J."/>
            <person name="Lipzen A."/>
            <person name="Kuo A."/>
            <person name="Riley R."/>
            <person name="Mondo S."/>
            <person name="Labutti K."/>
            <person name="Haridas S."/>
            <person name="Pangalinan J."/>
            <person name="Salamov A.A."/>
            <person name="Simmons B.A."/>
            <person name="Magnuson J.K."/>
            <person name="Chen J."/>
            <person name="Drula E."/>
            <person name="Henrissat B."/>
            <person name="Wiebenga A."/>
            <person name="Lubbers R.J."/>
            <person name="Gomes A.C."/>
            <person name="Makela M.R."/>
            <person name="Stajich J."/>
            <person name="Grigoriev I.V."/>
            <person name="Mortensen U.H."/>
            <person name="De Vries R.P."/>
            <person name="Baker S.E."/>
            <person name="Andersen M.R."/>
        </authorList>
    </citation>
    <scope>NUCLEOTIDE SEQUENCE [LARGE SCALE GENOMIC DNA]</scope>
    <source>
        <strain evidence="10 11">CBS 588.65</strain>
    </source>
</reference>
<dbReference type="PROSITE" id="PS51278">
    <property type="entry name" value="GATASE_TYPE_2"/>
    <property type="match status" value="1"/>
</dbReference>
<gene>
    <name evidence="10" type="ORF">BJX63DRAFT_422175</name>
</gene>
<feature type="region of interest" description="Disordered" evidence="8">
    <location>
        <begin position="555"/>
        <end position="579"/>
    </location>
</feature>
<comment type="similarity">
    <text evidence="2">In the C-terminal section; belongs to the purine/pyrimidine phosphoribosyltransferase family.</text>
</comment>
<dbReference type="Gene3D" id="3.40.50.2020">
    <property type="match status" value="1"/>
</dbReference>
<feature type="compositionally biased region" description="Low complexity" evidence="8">
    <location>
        <begin position="701"/>
        <end position="711"/>
    </location>
</feature>
<evidence type="ECO:0000256" key="1">
    <source>
        <dbReference type="ARBA" id="ARBA00005209"/>
    </source>
</evidence>
<evidence type="ECO:0000256" key="7">
    <source>
        <dbReference type="ARBA" id="ARBA00022962"/>
    </source>
</evidence>
<protein>
    <recommendedName>
        <fullName evidence="3">amidophosphoribosyltransferase</fullName>
        <ecNumber evidence="3">2.4.2.14</ecNumber>
    </recommendedName>
</protein>
<accession>A0ABR4H8Q9</accession>
<dbReference type="InterPro" id="IPR029055">
    <property type="entry name" value="Ntn_hydrolases_N"/>
</dbReference>
<organism evidence="10 11">
    <name type="scientific">Aspergillus granulosus</name>
    <dbReference type="NCBI Taxonomy" id="176169"/>
    <lineage>
        <taxon>Eukaryota</taxon>
        <taxon>Fungi</taxon>
        <taxon>Dikarya</taxon>
        <taxon>Ascomycota</taxon>
        <taxon>Pezizomycotina</taxon>
        <taxon>Eurotiomycetes</taxon>
        <taxon>Eurotiomycetidae</taxon>
        <taxon>Eurotiales</taxon>
        <taxon>Aspergillaceae</taxon>
        <taxon>Aspergillus</taxon>
        <taxon>Aspergillus subgen. Nidulantes</taxon>
    </lineage>
</organism>
<dbReference type="InterPro" id="IPR035584">
    <property type="entry name" value="PurF_N"/>
</dbReference>
<dbReference type="InterPro" id="IPR011257">
    <property type="entry name" value="DNA_glycosylase"/>
</dbReference>
<keyword evidence="4" id="KW-0328">Glycosyltransferase</keyword>
<dbReference type="SUPFAM" id="SSF56235">
    <property type="entry name" value="N-terminal nucleophile aminohydrolases (Ntn hydrolases)"/>
    <property type="match status" value="1"/>
</dbReference>
<dbReference type="CDD" id="cd00715">
    <property type="entry name" value="GPATase_N"/>
    <property type="match status" value="1"/>
</dbReference>
<evidence type="ECO:0000259" key="9">
    <source>
        <dbReference type="PROSITE" id="PS51278"/>
    </source>
</evidence>
<dbReference type="InterPro" id="IPR003265">
    <property type="entry name" value="HhH-GPD_domain"/>
</dbReference>
<dbReference type="HAMAP" id="MF_01931">
    <property type="entry name" value="PurF"/>
    <property type="match status" value="1"/>
</dbReference>
<dbReference type="Gene3D" id="3.60.20.10">
    <property type="entry name" value="Glutamine Phosphoribosylpyrophosphate, subunit 1, domain 1"/>
    <property type="match status" value="1"/>
</dbReference>
<dbReference type="Gene3D" id="1.10.340.30">
    <property type="entry name" value="Hypothetical protein, domain 2"/>
    <property type="match status" value="1"/>
</dbReference>
<dbReference type="EMBL" id="JBFXLT010000054">
    <property type="protein sequence ID" value="KAL2811787.1"/>
    <property type="molecule type" value="Genomic_DNA"/>
</dbReference>
<feature type="region of interest" description="Disordered" evidence="8">
    <location>
        <begin position="701"/>
        <end position="737"/>
    </location>
</feature>
<dbReference type="EC" id="2.4.2.14" evidence="3"/>
<evidence type="ECO:0000313" key="10">
    <source>
        <dbReference type="EMBL" id="KAL2811787.1"/>
    </source>
</evidence>
<comment type="caution">
    <text evidence="10">The sequence shown here is derived from an EMBL/GenBank/DDBJ whole genome shotgun (WGS) entry which is preliminary data.</text>
</comment>
<dbReference type="CDD" id="cd00056">
    <property type="entry name" value="ENDO3c"/>
    <property type="match status" value="1"/>
</dbReference>
<evidence type="ECO:0000256" key="2">
    <source>
        <dbReference type="ARBA" id="ARBA00010138"/>
    </source>
</evidence>
<dbReference type="SMART" id="SM00478">
    <property type="entry name" value="ENDO3c"/>
    <property type="match status" value="1"/>
</dbReference>
<dbReference type="InterPro" id="IPR023170">
    <property type="entry name" value="HhH_base_excis_C"/>
</dbReference>
<dbReference type="InterPro" id="IPR000836">
    <property type="entry name" value="PRTase_dom"/>
</dbReference>
<evidence type="ECO:0000256" key="5">
    <source>
        <dbReference type="ARBA" id="ARBA00022679"/>
    </source>
</evidence>
<keyword evidence="5" id="KW-0808">Transferase</keyword>
<feature type="compositionally biased region" description="Basic and acidic residues" evidence="8">
    <location>
        <begin position="1026"/>
        <end position="1042"/>
    </location>
</feature>
<dbReference type="Pfam" id="PF00730">
    <property type="entry name" value="HhH-GPD"/>
    <property type="match status" value="1"/>
</dbReference>
<feature type="region of interest" description="Disordered" evidence="8">
    <location>
        <begin position="621"/>
        <end position="644"/>
    </location>
</feature>
<feature type="compositionally biased region" description="Basic residues" evidence="8">
    <location>
        <begin position="569"/>
        <end position="578"/>
    </location>
</feature>
<feature type="domain" description="Glutamine amidotransferase type-2" evidence="9">
    <location>
        <begin position="2"/>
        <end position="241"/>
    </location>
</feature>
<dbReference type="Pfam" id="PF13522">
    <property type="entry name" value="GATase_6"/>
    <property type="match status" value="1"/>
</dbReference>
<feature type="region of interest" description="Disordered" evidence="8">
    <location>
        <begin position="1020"/>
        <end position="1042"/>
    </location>
</feature>
<sequence>MCGIIALIQANPTSSAAIDLHEALYLLQHRGQDAAGIATCAAGGRIFQLKANGMAAKVFSDGSRVADLPGYMGIGHLRYPTAGSSANAEAQPFYVNSPYGICLAHNGNLINAPELKRYLDFEAHRHINTDSDSELMLNVFADELSETKKARVNQEDVFAALSRMYDRCEGGWACTAMLAGFGILGFRDSYGIRPLVLGSRPSLDGPGTDYMMASESVALHQLGFTNIRDIKPGEAVLIEKGGQPVFRQVAPRRAYAPDIFEYVYFARPDSVIDGISVYRSRQRMGDRLAAKILSALGPEVVKDIDVVIPIPETSTTSAAAVARYLDKPYCQGFVKNRYVFRTFIMPEQKTRQKGVRRKLNAMQTEFKDRNVLLVDDSIVRGTTSREIVTMAREAGAKKVYFASCSPAITHAHIYGIDLASPSELVAHNRNAETIAKHIGADSVIYQTLEDLKGACAEIAQENGLEEPHNFEVGVFCGDYITPVSEGYFDHLEKIRGEGRKIKAVDRAKEAVTHGFASEKDFQIAANGVKMANGEIVPAGNPDESEVPQVGVYRSHKSPPVEEEEPPKMTRSRTKHSAATRKAATLTAELEQGSPGMQDTVVDSLSIQPSGRVTRSRTAMQNAISLPDNDVATTPQKKQKNPRKSNTILKAGNLNELPHNLGAVPIISKTDTTPNGRLKAKVKKEDLDALADELQETVEKATTTLLEPTTSPEKQKRSKKANTYGLTPGFTPFPDWEHPTPEECEEVNRLLSSIHGEIVPPTTIPEASLTVTGCGEVPSVLDALIRTLLSGATTGKNAARAFNGLVQKFGILEEGIGKGSVNWDAVRRATVKDVFEAIKSGGLADTKSKNIKAILDMVYTENQQRRDALVKDEPSTSTPDTKPLEEKAYDIACADQQFLSLNHLHSLGTEEVMMELVKYPGIGPKTAACVALFCLQRPCFAVDTHIFRICKWLNWVPPDKATEITAFSHLEVRIPDHLKYSLHRLFICHGKSCPRCRAITGQSSAGWEEGCVIDHLVTRTGKRKGAPAREEKSQDNAGKRSKK</sequence>
<evidence type="ECO:0000256" key="4">
    <source>
        <dbReference type="ARBA" id="ARBA00022676"/>
    </source>
</evidence>
<evidence type="ECO:0000256" key="8">
    <source>
        <dbReference type="SAM" id="MobiDB-lite"/>
    </source>
</evidence>
<keyword evidence="6" id="KW-0658">Purine biosynthesis</keyword>